<proteinExistence type="predicted"/>
<evidence type="ECO:0000313" key="3">
    <source>
        <dbReference type="Proteomes" id="UP001219518"/>
    </source>
</evidence>
<organism evidence="2 3">
    <name type="scientific">Frankliniella fusca</name>
    <dbReference type="NCBI Taxonomy" id="407009"/>
    <lineage>
        <taxon>Eukaryota</taxon>
        <taxon>Metazoa</taxon>
        <taxon>Ecdysozoa</taxon>
        <taxon>Arthropoda</taxon>
        <taxon>Hexapoda</taxon>
        <taxon>Insecta</taxon>
        <taxon>Pterygota</taxon>
        <taxon>Neoptera</taxon>
        <taxon>Paraneoptera</taxon>
        <taxon>Thysanoptera</taxon>
        <taxon>Terebrantia</taxon>
        <taxon>Thripoidea</taxon>
        <taxon>Thripidae</taxon>
        <taxon>Frankliniella</taxon>
    </lineage>
</organism>
<accession>A0AAE1GS84</accession>
<name>A0AAE1GS84_9NEOP</name>
<gene>
    <name evidence="2" type="ORF">KUF71_018727</name>
</gene>
<reference evidence="2" key="1">
    <citation type="submission" date="2021-07" db="EMBL/GenBank/DDBJ databases">
        <authorList>
            <person name="Catto M.A."/>
            <person name="Jacobson A."/>
            <person name="Kennedy G."/>
            <person name="Labadie P."/>
            <person name="Hunt B.G."/>
            <person name="Srinivasan R."/>
        </authorList>
    </citation>
    <scope>NUCLEOTIDE SEQUENCE</scope>
    <source>
        <strain evidence="2">PL_HMW_Pooled</strain>
        <tissue evidence="2">Head</tissue>
    </source>
</reference>
<keyword evidence="3" id="KW-1185">Reference proteome</keyword>
<sequence length="88" mass="9303">MTTEVQQDGGRGTKLYKITSLGRQAQAEAQVRGAGGKNLPPSPLTSPSARAHRPRKASLQTSAGGACLSSAREPSVPLVILYRQEFVL</sequence>
<protein>
    <submittedName>
        <fullName evidence="2">Pre-mRNA-splicing factor cwf10</fullName>
    </submittedName>
</protein>
<comment type="caution">
    <text evidence="2">The sequence shown here is derived from an EMBL/GenBank/DDBJ whole genome shotgun (WGS) entry which is preliminary data.</text>
</comment>
<dbReference type="AlphaFoldDB" id="A0AAE1GS84"/>
<reference evidence="2" key="2">
    <citation type="journal article" date="2023" name="BMC Genomics">
        <title>Pest status, molecular evolution, and epigenetic factors derived from the genome assembly of Frankliniella fusca, a thysanopteran phytovirus vector.</title>
        <authorList>
            <person name="Catto M.A."/>
            <person name="Labadie P.E."/>
            <person name="Jacobson A.L."/>
            <person name="Kennedy G.G."/>
            <person name="Srinivasan R."/>
            <person name="Hunt B.G."/>
        </authorList>
    </citation>
    <scope>NUCLEOTIDE SEQUENCE</scope>
    <source>
        <strain evidence="2">PL_HMW_Pooled</strain>
    </source>
</reference>
<dbReference type="Proteomes" id="UP001219518">
    <property type="component" value="Unassembled WGS sequence"/>
</dbReference>
<evidence type="ECO:0000313" key="2">
    <source>
        <dbReference type="EMBL" id="KAK3908214.1"/>
    </source>
</evidence>
<dbReference type="EMBL" id="JAHWGI010000033">
    <property type="protein sequence ID" value="KAK3908214.1"/>
    <property type="molecule type" value="Genomic_DNA"/>
</dbReference>
<evidence type="ECO:0000256" key="1">
    <source>
        <dbReference type="SAM" id="MobiDB-lite"/>
    </source>
</evidence>
<feature type="region of interest" description="Disordered" evidence="1">
    <location>
        <begin position="26"/>
        <end position="69"/>
    </location>
</feature>